<dbReference type="Proteomes" id="UP000236721">
    <property type="component" value="Unassembled WGS sequence"/>
</dbReference>
<dbReference type="Pfam" id="PF13505">
    <property type="entry name" value="OMP_b-brl"/>
    <property type="match status" value="1"/>
</dbReference>
<feature type="domain" description="Outer membrane protein beta-barrel" evidence="3">
    <location>
        <begin position="9"/>
        <end position="165"/>
    </location>
</feature>
<protein>
    <submittedName>
        <fullName evidence="4">Outer membrane protein beta-barrel domain-containing protein</fullName>
    </submittedName>
</protein>
<feature type="signal peptide" evidence="2">
    <location>
        <begin position="1"/>
        <end position="22"/>
    </location>
</feature>
<proteinExistence type="predicted"/>
<evidence type="ECO:0000313" key="4">
    <source>
        <dbReference type="EMBL" id="SEG12851.1"/>
    </source>
</evidence>
<dbReference type="RefSeq" id="WP_103880092.1">
    <property type="nucleotide sequence ID" value="NZ_FNVG01000007.1"/>
</dbReference>
<evidence type="ECO:0000256" key="2">
    <source>
        <dbReference type="SAM" id="SignalP"/>
    </source>
</evidence>
<keyword evidence="1 2" id="KW-0732">Signal</keyword>
<dbReference type="EMBL" id="FNVG01000007">
    <property type="protein sequence ID" value="SEG12851.1"/>
    <property type="molecule type" value="Genomic_DNA"/>
</dbReference>
<evidence type="ECO:0000259" key="3">
    <source>
        <dbReference type="Pfam" id="PF13505"/>
    </source>
</evidence>
<evidence type="ECO:0000256" key="1">
    <source>
        <dbReference type="ARBA" id="ARBA00022729"/>
    </source>
</evidence>
<dbReference type="OrthoDB" id="6386495at2"/>
<sequence>MKSKLSTAALFALTTLTTPVMADNGLYLGTLLSTVRVANDSIKLPPSNVSNLGVQAGYSFSEHFALEGRYFYAIERVSTLPLHQSQLYARVSYPFGECFSVYALAGVNISRQHSASSNVQSSFSGGAGVSYAFSEKVKGSLEYVSLAQRRLYSGNAVNIGLSYHF</sequence>
<reference evidence="5" key="1">
    <citation type="submission" date="2016-10" db="EMBL/GenBank/DDBJ databases">
        <authorList>
            <person name="Varghese N."/>
            <person name="Submissions S."/>
        </authorList>
    </citation>
    <scope>NUCLEOTIDE SEQUENCE [LARGE SCALE GENOMIC DNA]</scope>
    <source>
        <strain evidence="5">CGMCC 1.7062</strain>
    </source>
</reference>
<organism evidence="4 5">
    <name type="scientific">Vibrio hangzhouensis</name>
    <dbReference type="NCBI Taxonomy" id="462991"/>
    <lineage>
        <taxon>Bacteria</taxon>
        <taxon>Pseudomonadati</taxon>
        <taxon>Pseudomonadota</taxon>
        <taxon>Gammaproteobacteria</taxon>
        <taxon>Vibrionales</taxon>
        <taxon>Vibrionaceae</taxon>
        <taxon>Vibrio</taxon>
    </lineage>
</organism>
<feature type="chain" id="PRO_5009289619" evidence="2">
    <location>
        <begin position="23"/>
        <end position="165"/>
    </location>
</feature>
<dbReference type="Gene3D" id="2.40.160.20">
    <property type="match status" value="1"/>
</dbReference>
<dbReference type="InterPro" id="IPR011250">
    <property type="entry name" value="OMP/PagP_B-barrel"/>
</dbReference>
<evidence type="ECO:0000313" key="5">
    <source>
        <dbReference type="Proteomes" id="UP000236721"/>
    </source>
</evidence>
<keyword evidence="5" id="KW-1185">Reference proteome</keyword>
<dbReference type="SUPFAM" id="SSF56925">
    <property type="entry name" value="OMPA-like"/>
    <property type="match status" value="1"/>
</dbReference>
<gene>
    <name evidence="4" type="ORF">SAMN04488244_107123</name>
</gene>
<name>A0A1H5XM96_9VIBR</name>
<dbReference type="AlphaFoldDB" id="A0A1H5XM96"/>
<accession>A0A1H5XM96</accession>
<dbReference type="InterPro" id="IPR027385">
    <property type="entry name" value="Beta-barrel_OMP"/>
</dbReference>